<gene>
    <name evidence="2" type="ORF">EJB05_11672</name>
</gene>
<dbReference type="AlphaFoldDB" id="A0A5J9VT53"/>
<dbReference type="Gramene" id="TVU38310">
    <property type="protein sequence ID" value="TVU38310"/>
    <property type="gene ID" value="EJB05_11672"/>
</dbReference>
<dbReference type="PANTHER" id="PTHR33165">
    <property type="entry name" value="F-BOX DOMAIN CONTAINING PROTEIN-LIKE-RELATED"/>
    <property type="match status" value="1"/>
</dbReference>
<dbReference type="PANTHER" id="PTHR33165:SF57">
    <property type="entry name" value="OS10G0568000 PROTEIN"/>
    <property type="match status" value="1"/>
</dbReference>
<organism evidence="2 3">
    <name type="scientific">Eragrostis curvula</name>
    <name type="common">weeping love grass</name>
    <dbReference type="NCBI Taxonomy" id="38414"/>
    <lineage>
        <taxon>Eukaryota</taxon>
        <taxon>Viridiplantae</taxon>
        <taxon>Streptophyta</taxon>
        <taxon>Embryophyta</taxon>
        <taxon>Tracheophyta</taxon>
        <taxon>Spermatophyta</taxon>
        <taxon>Magnoliopsida</taxon>
        <taxon>Liliopsida</taxon>
        <taxon>Poales</taxon>
        <taxon>Poaceae</taxon>
        <taxon>PACMAD clade</taxon>
        <taxon>Chloridoideae</taxon>
        <taxon>Eragrostideae</taxon>
        <taxon>Eragrostidinae</taxon>
        <taxon>Eragrostis</taxon>
    </lineage>
</organism>
<keyword evidence="3" id="KW-1185">Reference proteome</keyword>
<comment type="caution">
    <text evidence="2">The sequence shown here is derived from an EMBL/GenBank/DDBJ whole genome shotgun (WGS) entry which is preliminary data.</text>
</comment>
<protein>
    <recommendedName>
        <fullName evidence="1">KIB1-4 beta-propeller domain-containing protein</fullName>
    </recommendedName>
</protein>
<dbReference type="EMBL" id="RWGY01000007">
    <property type="protein sequence ID" value="TVU38310.1"/>
    <property type="molecule type" value="Genomic_DNA"/>
</dbReference>
<name>A0A5J9VT53_9POAL</name>
<accession>A0A5J9VT53</accession>
<dbReference type="InterPro" id="IPR005174">
    <property type="entry name" value="KIB1-4_b-propeller"/>
</dbReference>
<dbReference type="Pfam" id="PF03478">
    <property type="entry name" value="Beta-prop_KIB1-4"/>
    <property type="match status" value="1"/>
</dbReference>
<proteinExistence type="predicted"/>
<sequence length="229" mass="25668">MLVVCISNPTMDYKLRHARVQSAGLAADSTLALLCDYRTFSVAKPGDKGWKRLRAPRVSDEMLLALPFAGRLYCVTRETISVVETSADQKARLVVVADVKWEGKFSWCSDYIYPVYDDDGGLILVRRHITYNSCFDDKFQAYRVKLDTGDVEPACDLGGRALFVCDERSQSVLAGISSSIRADTIYVCRHDYDKDRPDFVAFDLSGTFTIPTFDKRGIAYDLSSYVCTS</sequence>
<reference evidence="2 3" key="1">
    <citation type="journal article" date="2019" name="Sci. Rep.">
        <title>A high-quality genome of Eragrostis curvula grass provides insights into Poaceae evolution and supports new strategies to enhance forage quality.</title>
        <authorList>
            <person name="Carballo J."/>
            <person name="Santos B.A.C.M."/>
            <person name="Zappacosta D."/>
            <person name="Garbus I."/>
            <person name="Selva J.P."/>
            <person name="Gallo C.A."/>
            <person name="Diaz A."/>
            <person name="Albertini E."/>
            <person name="Caccamo M."/>
            <person name="Echenique V."/>
        </authorList>
    </citation>
    <scope>NUCLEOTIDE SEQUENCE [LARGE SCALE GENOMIC DNA]</scope>
    <source>
        <strain evidence="3">cv. Victoria</strain>
        <tissue evidence="2">Leaf</tissue>
    </source>
</reference>
<evidence type="ECO:0000313" key="2">
    <source>
        <dbReference type="EMBL" id="TVU38310.1"/>
    </source>
</evidence>
<dbReference type="OrthoDB" id="620922at2759"/>
<evidence type="ECO:0000313" key="3">
    <source>
        <dbReference type="Proteomes" id="UP000324897"/>
    </source>
</evidence>
<feature type="non-terminal residue" evidence="2">
    <location>
        <position position="1"/>
    </location>
</feature>
<feature type="domain" description="KIB1-4 beta-propeller" evidence="1">
    <location>
        <begin position="31"/>
        <end position="195"/>
    </location>
</feature>
<dbReference type="Proteomes" id="UP000324897">
    <property type="component" value="Chromosome 4"/>
</dbReference>
<evidence type="ECO:0000259" key="1">
    <source>
        <dbReference type="Pfam" id="PF03478"/>
    </source>
</evidence>